<comment type="caution">
    <text evidence="1">The sequence shown here is derived from an EMBL/GenBank/DDBJ whole genome shotgun (WGS) entry which is preliminary data.</text>
</comment>
<gene>
    <name evidence="1" type="ORF">BOX15_Mlig033770g2</name>
</gene>
<proteinExistence type="predicted"/>
<dbReference type="EMBL" id="NIVC01000096">
    <property type="protein sequence ID" value="PAA91040.1"/>
    <property type="molecule type" value="Genomic_DNA"/>
</dbReference>
<dbReference type="Proteomes" id="UP000215902">
    <property type="component" value="Unassembled WGS sequence"/>
</dbReference>
<organism evidence="1 2">
    <name type="scientific">Macrostomum lignano</name>
    <dbReference type="NCBI Taxonomy" id="282301"/>
    <lineage>
        <taxon>Eukaryota</taxon>
        <taxon>Metazoa</taxon>
        <taxon>Spiralia</taxon>
        <taxon>Lophotrochozoa</taxon>
        <taxon>Platyhelminthes</taxon>
        <taxon>Rhabditophora</taxon>
        <taxon>Macrostomorpha</taxon>
        <taxon>Macrostomida</taxon>
        <taxon>Macrostomidae</taxon>
        <taxon>Macrostomum</taxon>
    </lineage>
</organism>
<name>A0A267GYD5_9PLAT</name>
<evidence type="ECO:0000313" key="1">
    <source>
        <dbReference type="EMBL" id="PAA91040.1"/>
    </source>
</evidence>
<reference evidence="1 2" key="1">
    <citation type="submission" date="2017-06" db="EMBL/GenBank/DDBJ databases">
        <title>A platform for efficient transgenesis in Macrostomum lignano, a flatworm model organism for stem cell research.</title>
        <authorList>
            <person name="Berezikov E."/>
        </authorList>
    </citation>
    <scope>NUCLEOTIDE SEQUENCE [LARGE SCALE GENOMIC DNA]</scope>
    <source>
        <strain evidence="1">DV1</strain>
        <tissue evidence="1">Whole organism</tissue>
    </source>
</reference>
<keyword evidence="2" id="KW-1185">Reference proteome</keyword>
<dbReference type="AlphaFoldDB" id="A0A267GYD5"/>
<evidence type="ECO:0000313" key="2">
    <source>
        <dbReference type="Proteomes" id="UP000215902"/>
    </source>
</evidence>
<sequence>MNTVLHTVIHTKRSQDVKQINFCYKWGPDGETKQCELMKKELRGSRPAEQVWYLRIDANTDENFKNLAVTDNGELKKADTEDILTMSLRKAIEESSDNPVQFNEELRFVPHFVADKKAEFVIFLDLSQKKNDFRVIPMIPVCLIFEIQTPKSVSSKFYIEANHSELNGSSSLESRKFKKSRLLCTDCKACENAKQDHGDTQVWTLTIEKLQMVNYNGFMRLPTGEPLSVKVMKEAAEAFSGSFNINLPVDGGVNPTQTYLIKLDRQAQPQVFRIAHCELHFKCEIKNVDSFDLRGNCHELGPWKEQIKCKKNESLRIFVAAVVVEMTKGSKFLKTFDLRDFQFEALLHFTPPGETSWPKTYTISHFEVPLQTFSVFTVELKQSRLQTRLSIEPVVSEVTHRLHKIAGSTSTNNLRFLVPKLHRHGQIYSEDDDPLRTHDIWGEDLPMETRDDLQPEAKSGLTYLKLRQTRHQHESLCGRRIVLKRLNKQYHRYQNEAVRKLLDWNGNKFTKEKKAALDKICRGGAFDGEYKNILQTLATEISEGRCSVENHSLLLQLAAAIVRGRTEALILSPRAQAWQRDNWERHMVAAESWFRVVLALWKIRSDDTPPDFREAIRRAGGSPAFPAFYTWPEHPT</sequence>
<accession>A0A267GYD5</accession>
<protein>
    <submittedName>
        <fullName evidence="1">Uncharacterized protein</fullName>
    </submittedName>
</protein>